<dbReference type="AlphaFoldDB" id="A0A8D8VPR4"/>
<dbReference type="EMBL" id="HBUF01070010">
    <property type="protein sequence ID" value="CAG6629192.1"/>
    <property type="molecule type" value="Transcribed_RNA"/>
</dbReference>
<proteinExistence type="predicted"/>
<dbReference type="PANTHER" id="PTHR42780:SF1">
    <property type="entry name" value="ISOLEUCINE--TRNA LIGASE, CYTOPLASMIC"/>
    <property type="match status" value="1"/>
</dbReference>
<keyword evidence="4" id="KW-0648">Protein biosynthesis</keyword>
<organism evidence="7">
    <name type="scientific">Cacopsylla melanoneura</name>
    <dbReference type="NCBI Taxonomy" id="428564"/>
    <lineage>
        <taxon>Eukaryota</taxon>
        <taxon>Metazoa</taxon>
        <taxon>Ecdysozoa</taxon>
        <taxon>Arthropoda</taxon>
        <taxon>Hexapoda</taxon>
        <taxon>Insecta</taxon>
        <taxon>Pterygota</taxon>
        <taxon>Neoptera</taxon>
        <taxon>Paraneoptera</taxon>
        <taxon>Hemiptera</taxon>
        <taxon>Sternorrhyncha</taxon>
        <taxon>Psylloidea</taxon>
        <taxon>Psyllidae</taxon>
        <taxon>Psyllinae</taxon>
        <taxon>Cacopsylla</taxon>
    </lineage>
</organism>
<dbReference type="Pfam" id="PF00133">
    <property type="entry name" value="tRNA-synt_1"/>
    <property type="match status" value="1"/>
</dbReference>
<keyword evidence="5" id="KW-0030">Aminoacyl-tRNA synthetase</keyword>
<evidence type="ECO:0000256" key="2">
    <source>
        <dbReference type="ARBA" id="ARBA00022741"/>
    </source>
</evidence>
<evidence type="ECO:0000259" key="6">
    <source>
        <dbReference type="Pfam" id="PF00133"/>
    </source>
</evidence>
<dbReference type="GO" id="GO:0006428">
    <property type="term" value="P:isoleucyl-tRNA aminoacylation"/>
    <property type="evidence" value="ECO:0007669"/>
    <property type="project" value="TreeGrafter"/>
</dbReference>
<sequence>MVQPVPEFIDFAKEEENILRFWKEHEIFQECLKQSKGKPRYSFYDGPPFATGLPHYGHILAGAIKDVVTRYAHQNGFHVERRFGWDCHGLPVEFEIDKKLGIKGPDDVAKMGIAQYNLECRKIVMRYSSEWEKVVKRIGRWIDFDNDYKTLYPWYMESIWWVFSELWNKGLVYRGVKVMPYSTACNTPLSNFESGQNYKEVVDPAGK</sequence>
<reference evidence="7" key="1">
    <citation type="submission" date="2021-05" db="EMBL/GenBank/DDBJ databases">
        <authorList>
            <person name="Alioto T."/>
            <person name="Alioto T."/>
            <person name="Gomez Garrido J."/>
        </authorList>
    </citation>
    <scope>NUCLEOTIDE SEQUENCE</scope>
</reference>
<dbReference type="Gene3D" id="3.40.50.620">
    <property type="entry name" value="HUPs"/>
    <property type="match status" value="1"/>
</dbReference>
<evidence type="ECO:0000256" key="1">
    <source>
        <dbReference type="ARBA" id="ARBA00022598"/>
    </source>
</evidence>
<evidence type="ECO:0000313" key="7">
    <source>
        <dbReference type="EMBL" id="CAG6629194.1"/>
    </source>
</evidence>
<dbReference type="GO" id="GO:0005524">
    <property type="term" value="F:ATP binding"/>
    <property type="evidence" value="ECO:0007669"/>
    <property type="project" value="UniProtKB-KW"/>
</dbReference>
<evidence type="ECO:0000256" key="5">
    <source>
        <dbReference type="ARBA" id="ARBA00023146"/>
    </source>
</evidence>
<accession>A0A8D8VPR4</accession>
<protein>
    <submittedName>
        <fullName evidence="7">Isoleucine--tRNA ligase, cytoplasmic</fullName>
    </submittedName>
</protein>
<keyword evidence="1 7" id="KW-0436">Ligase</keyword>
<dbReference type="PANTHER" id="PTHR42780">
    <property type="entry name" value="SOLEUCYL-TRNA SYNTHETASE"/>
    <property type="match status" value="1"/>
</dbReference>
<name>A0A8D8VPR4_9HEMI</name>
<dbReference type="InterPro" id="IPR014729">
    <property type="entry name" value="Rossmann-like_a/b/a_fold"/>
</dbReference>
<dbReference type="FunFam" id="3.40.50.620:FF:000414">
    <property type="entry name" value="Isoleucine--tRNA ligase, cytoplasmic-like"/>
    <property type="match status" value="1"/>
</dbReference>
<dbReference type="PROSITE" id="PS00178">
    <property type="entry name" value="AA_TRNA_LIGASE_I"/>
    <property type="match status" value="1"/>
</dbReference>
<evidence type="ECO:0000256" key="3">
    <source>
        <dbReference type="ARBA" id="ARBA00022840"/>
    </source>
</evidence>
<dbReference type="InterPro" id="IPR002300">
    <property type="entry name" value="aa-tRNA-synth_Ia"/>
</dbReference>
<feature type="domain" description="Aminoacyl-tRNA synthetase class Ia" evidence="6">
    <location>
        <begin position="18"/>
        <end position="201"/>
    </location>
</feature>
<dbReference type="GO" id="GO:0004822">
    <property type="term" value="F:isoleucine-tRNA ligase activity"/>
    <property type="evidence" value="ECO:0007669"/>
    <property type="project" value="InterPro"/>
</dbReference>
<dbReference type="EMBL" id="HBUF01070011">
    <property type="protein sequence ID" value="CAG6629194.1"/>
    <property type="molecule type" value="Transcribed_RNA"/>
</dbReference>
<dbReference type="InterPro" id="IPR001412">
    <property type="entry name" value="aa-tRNA-synth_I_CS"/>
</dbReference>
<evidence type="ECO:0000256" key="4">
    <source>
        <dbReference type="ARBA" id="ARBA00022917"/>
    </source>
</evidence>
<dbReference type="InterPro" id="IPR023586">
    <property type="entry name" value="Ile-tRNA-ligase_type2"/>
</dbReference>
<keyword evidence="2" id="KW-0547">Nucleotide-binding</keyword>
<keyword evidence="3" id="KW-0067">ATP-binding</keyword>
<dbReference type="SUPFAM" id="SSF52374">
    <property type="entry name" value="Nucleotidylyl transferase"/>
    <property type="match status" value="1"/>
</dbReference>